<feature type="transmembrane region" description="Helical" evidence="1">
    <location>
        <begin position="159"/>
        <end position="183"/>
    </location>
</feature>
<keyword evidence="1" id="KW-1133">Transmembrane helix</keyword>
<feature type="transmembrane region" description="Helical" evidence="1">
    <location>
        <begin position="222"/>
        <end position="242"/>
    </location>
</feature>
<feature type="transmembrane region" description="Helical" evidence="1">
    <location>
        <begin position="80"/>
        <end position="100"/>
    </location>
</feature>
<dbReference type="Pfam" id="PF02517">
    <property type="entry name" value="Rce1-like"/>
    <property type="match status" value="1"/>
</dbReference>
<dbReference type="InterPro" id="IPR003675">
    <property type="entry name" value="Rce1/LyrA-like_dom"/>
</dbReference>
<name>A0A1R4IK66_9MICC</name>
<feature type="transmembrane region" description="Helical" evidence="1">
    <location>
        <begin position="12"/>
        <end position="31"/>
    </location>
</feature>
<evidence type="ECO:0000313" key="4">
    <source>
        <dbReference type="Proteomes" id="UP000196230"/>
    </source>
</evidence>
<dbReference type="EMBL" id="FUKP01000018">
    <property type="protein sequence ID" value="SJN20240.1"/>
    <property type="molecule type" value="Genomic_DNA"/>
</dbReference>
<organism evidence="3 4">
    <name type="scientific">Micrococcus lylae</name>
    <dbReference type="NCBI Taxonomy" id="1273"/>
    <lineage>
        <taxon>Bacteria</taxon>
        <taxon>Bacillati</taxon>
        <taxon>Actinomycetota</taxon>
        <taxon>Actinomycetes</taxon>
        <taxon>Micrococcales</taxon>
        <taxon>Micrococcaceae</taxon>
        <taxon>Micrococcus</taxon>
    </lineage>
</organism>
<feature type="transmembrane region" description="Helical" evidence="1">
    <location>
        <begin position="120"/>
        <end position="139"/>
    </location>
</feature>
<dbReference type="GO" id="GO:0004175">
    <property type="term" value="F:endopeptidase activity"/>
    <property type="evidence" value="ECO:0007669"/>
    <property type="project" value="UniProtKB-ARBA"/>
</dbReference>
<feature type="transmembrane region" description="Helical" evidence="1">
    <location>
        <begin position="38"/>
        <end position="60"/>
    </location>
</feature>
<reference evidence="3 4" key="1">
    <citation type="submission" date="2017-02" db="EMBL/GenBank/DDBJ databases">
        <authorList>
            <person name="Peterson S.W."/>
        </authorList>
    </citation>
    <scope>NUCLEOTIDE SEQUENCE [LARGE SCALE GENOMIC DNA]</scope>
    <source>
        <strain evidence="3 4">2B3F</strain>
    </source>
</reference>
<evidence type="ECO:0000313" key="3">
    <source>
        <dbReference type="EMBL" id="SJN20240.1"/>
    </source>
</evidence>
<evidence type="ECO:0000256" key="1">
    <source>
        <dbReference type="SAM" id="Phobius"/>
    </source>
</evidence>
<gene>
    <name evidence="3" type="ORF">FM125_03010</name>
</gene>
<accession>A0A1R4IK66</accession>
<keyword evidence="1" id="KW-0812">Transmembrane</keyword>
<dbReference type="AlphaFoldDB" id="A0A1R4IK66"/>
<evidence type="ECO:0000259" key="2">
    <source>
        <dbReference type="Pfam" id="PF02517"/>
    </source>
</evidence>
<feature type="transmembrane region" description="Helical" evidence="1">
    <location>
        <begin position="195"/>
        <end position="216"/>
    </location>
</feature>
<feature type="domain" description="CAAX prenyl protease 2/Lysostaphin resistance protein A-like" evidence="2">
    <location>
        <begin position="164"/>
        <end position="255"/>
    </location>
</feature>
<dbReference type="GO" id="GO:0080120">
    <property type="term" value="P:CAAX-box protein maturation"/>
    <property type="evidence" value="ECO:0007669"/>
    <property type="project" value="UniProtKB-ARBA"/>
</dbReference>
<dbReference type="RefSeq" id="WP_219337015.1">
    <property type="nucleotide sequence ID" value="NZ_FUKP01000018.1"/>
</dbReference>
<dbReference type="Proteomes" id="UP000196230">
    <property type="component" value="Unassembled WGS sequence"/>
</dbReference>
<proteinExistence type="predicted"/>
<protein>
    <recommendedName>
        <fullName evidence="2">CAAX prenyl protease 2/Lysostaphin resistance protein A-like domain-containing protein</fullName>
    </recommendedName>
</protein>
<keyword evidence="1" id="KW-0472">Membrane</keyword>
<sequence length="265" mass="27198">MFGDPSLDSLAAYLIDVAPGLLLVVAALALVPGRMVAARVLVAILGVVLLRDAMVGHGLFTFGTAGERPVLWLRFTSDPIQLISLSVLALAAVAGLVAAFRQRSRGMRWTADRAWLSGPVGLLGAAVIVLPFAVLYGSVPALSAALGLGDVPLDVRGGAVAAGILVPLLVFVFCAGLLVEVLFRGLLQSELEHHTTVARAALASAAFFAAGHVFLASTVTEVGWPILAFTLVEGLVCAAIAIRHGVLGSTIAHAGALFLLTSGLV</sequence>